<sequence>MPTCTLPFEILLEFFNDMAEPTTLQLTQARDDNLTTGATILLQPEDSISLVLNAGSTYHYLFKQHIRKAHIS</sequence>
<proteinExistence type="predicted"/>
<reference evidence="2" key="1">
    <citation type="journal article" date="2014" name="Proc. Natl. Acad. Sci. U.S.A.">
        <title>Extensive sampling of basidiomycete genomes demonstrates inadequacy of the white-rot/brown-rot paradigm for wood decay fungi.</title>
        <authorList>
            <person name="Riley R."/>
            <person name="Salamov A.A."/>
            <person name="Brown D.W."/>
            <person name="Nagy L.G."/>
            <person name="Floudas D."/>
            <person name="Held B.W."/>
            <person name="Levasseur A."/>
            <person name="Lombard V."/>
            <person name="Morin E."/>
            <person name="Otillar R."/>
            <person name="Lindquist E.A."/>
            <person name="Sun H."/>
            <person name="LaButti K.M."/>
            <person name="Schmutz J."/>
            <person name="Jabbour D."/>
            <person name="Luo H."/>
            <person name="Baker S.E."/>
            <person name="Pisabarro A.G."/>
            <person name="Walton J.D."/>
            <person name="Blanchette R.A."/>
            <person name="Henrissat B."/>
            <person name="Martin F."/>
            <person name="Cullen D."/>
            <person name="Hibbett D.S."/>
            <person name="Grigoriev I.V."/>
        </authorList>
    </citation>
    <scope>NUCLEOTIDE SEQUENCE [LARGE SCALE GENOMIC DNA]</scope>
    <source>
        <strain evidence="2">CBS 339.88</strain>
    </source>
</reference>
<dbReference type="Proteomes" id="UP000027222">
    <property type="component" value="Unassembled WGS sequence"/>
</dbReference>
<protein>
    <submittedName>
        <fullName evidence="1">Uncharacterized protein</fullName>
    </submittedName>
</protein>
<dbReference type="EMBL" id="KL142367">
    <property type="protein sequence ID" value="KDR85073.1"/>
    <property type="molecule type" value="Genomic_DNA"/>
</dbReference>
<dbReference type="HOGENOM" id="CLU_188564_1_0_1"/>
<keyword evidence="2" id="KW-1185">Reference proteome</keyword>
<dbReference type="OrthoDB" id="3249150at2759"/>
<organism evidence="1 2">
    <name type="scientific">Galerina marginata (strain CBS 339.88)</name>
    <dbReference type="NCBI Taxonomy" id="685588"/>
    <lineage>
        <taxon>Eukaryota</taxon>
        <taxon>Fungi</taxon>
        <taxon>Dikarya</taxon>
        <taxon>Basidiomycota</taxon>
        <taxon>Agaricomycotina</taxon>
        <taxon>Agaricomycetes</taxon>
        <taxon>Agaricomycetidae</taxon>
        <taxon>Agaricales</taxon>
        <taxon>Agaricineae</taxon>
        <taxon>Strophariaceae</taxon>
        <taxon>Galerina</taxon>
    </lineage>
</organism>
<name>A0A067U154_GALM3</name>
<evidence type="ECO:0000313" key="1">
    <source>
        <dbReference type="EMBL" id="KDR85073.1"/>
    </source>
</evidence>
<dbReference type="AlphaFoldDB" id="A0A067U154"/>
<evidence type="ECO:0000313" key="2">
    <source>
        <dbReference type="Proteomes" id="UP000027222"/>
    </source>
</evidence>
<accession>A0A067U154</accession>
<gene>
    <name evidence="1" type="ORF">GALMADRAFT_53516</name>
</gene>